<dbReference type="Proteomes" id="UP001497444">
    <property type="component" value="Chromosome 7"/>
</dbReference>
<evidence type="ECO:0000256" key="1">
    <source>
        <dbReference type="SAM" id="MobiDB-lite"/>
    </source>
</evidence>
<dbReference type="EMBL" id="OZ020102">
    <property type="protein sequence ID" value="CAK9276689.1"/>
    <property type="molecule type" value="Genomic_DNA"/>
</dbReference>
<name>A0ABP0XDS4_9BRYO</name>
<evidence type="ECO:0000313" key="3">
    <source>
        <dbReference type="Proteomes" id="UP001497444"/>
    </source>
</evidence>
<protein>
    <submittedName>
        <fullName evidence="2">Uncharacterized protein</fullName>
    </submittedName>
</protein>
<feature type="compositionally biased region" description="Basic and acidic residues" evidence="1">
    <location>
        <begin position="41"/>
        <end position="61"/>
    </location>
</feature>
<evidence type="ECO:0000313" key="2">
    <source>
        <dbReference type="EMBL" id="CAK9276689.1"/>
    </source>
</evidence>
<gene>
    <name evidence="2" type="ORF">CSSPJE1EN1_LOCUS22167</name>
</gene>
<keyword evidence="3" id="KW-1185">Reference proteome</keyword>
<proteinExistence type="predicted"/>
<sequence>MAASERRGRRVVVGRVETWASAKLRSRPGMQPGSEGARSVVESRDLDATSKRVRKSARDLDATSQASAKICSRPGCNEEASAKICSRPVRRDLDGWSVKVRFGASRLRMPRKPNTA</sequence>
<organism evidence="2 3">
    <name type="scientific">Sphagnum jensenii</name>
    <dbReference type="NCBI Taxonomy" id="128206"/>
    <lineage>
        <taxon>Eukaryota</taxon>
        <taxon>Viridiplantae</taxon>
        <taxon>Streptophyta</taxon>
        <taxon>Embryophyta</taxon>
        <taxon>Bryophyta</taxon>
        <taxon>Sphagnophytina</taxon>
        <taxon>Sphagnopsida</taxon>
        <taxon>Sphagnales</taxon>
        <taxon>Sphagnaceae</taxon>
        <taxon>Sphagnum</taxon>
    </lineage>
</organism>
<accession>A0ABP0XDS4</accession>
<feature type="region of interest" description="Disordered" evidence="1">
    <location>
        <begin position="24"/>
        <end position="67"/>
    </location>
</feature>
<reference evidence="2" key="1">
    <citation type="submission" date="2024-02" db="EMBL/GenBank/DDBJ databases">
        <authorList>
            <consortium name="ELIXIR-Norway"/>
            <consortium name="Elixir Norway"/>
        </authorList>
    </citation>
    <scope>NUCLEOTIDE SEQUENCE</scope>
</reference>